<sequence length="122" mass="13881">MYMSNNLADLIEMTYSYPVAHPANDHKDHWAAPANSDLAPMFQVNVRRHRSILWMGVPLADIVESSTRIFPSLKSNALMVIRVPEESESASSVILRWKRSFSDMDVIAPPVAHQDASRLWFE</sequence>
<keyword evidence="2" id="KW-1185">Reference proteome</keyword>
<organism evidence="1 2">
    <name type="scientific">Comamonas thiooxydans</name>
    <dbReference type="NCBI Taxonomy" id="363952"/>
    <lineage>
        <taxon>Bacteria</taxon>
        <taxon>Pseudomonadati</taxon>
        <taxon>Pseudomonadota</taxon>
        <taxon>Betaproteobacteria</taxon>
        <taxon>Burkholderiales</taxon>
        <taxon>Comamonadaceae</taxon>
        <taxon>Comamonas</taxon>
    </lineage>
</organism>
<proteinExistence type="predicted"/>
<dbReference type="EMBL" id="AWTP01000104">
    <property type="protein sequence ID" value="KGH12730.1"/>
    <property type="molecule type" value="Genomic_DNA"/>
</dbReference>
<gene>
    <name evidence="1" type="ORF">P608_10290</name>
</gene>
<accession>A0A0E3BYW4</accession>
<evidence type="ECO:0000313" key="1">
    <source>
        <dbReference type="EMBL" id="KGH12730.1"/>
    </source>
</evidence>
<dbReference type="AlphaFoldDB" id="A0A0E3BYW4"/>
<protein>
    <submittedName>
        <fullName evidence="1">Uncharacterized protein</fullName>
    </submittedName>
</protein>
<comment type="caution">
    <text evidence="1">The sequence shown here is derived from an EMBL/GenBank/DDBJ whole genome shotgun (WGS) entry which is preliminary data.</text>
</comment>
<name>A0A0E3BYW4_9BURK</name>
<dbReference type="Proteomes" id="UP000029549">
    <property type="component" value="Unassembled WGS sequence"/>
</dbReference>
<evidence type="ECO:0000313" key="2">
    <source>
        <dbReference type="Proteomes" id="UP000029549"/>
    </source>
</evidence>
<reference evidence="1 2" key="1">
    <citation type="submission" date="2013-09" db="EMBL/GenBank/DDBJ databases">
        <title>High correlation between genotypes and phenotypes of environmental bacteria Comamonas testosteroni strains.</title>
        <authorList>
            <person name="Liu L."/>
            <person name="Zhu W."/>
            <person name="Xia X."/>
            <person name="Xu B."/>
            <person name="Luo M."/>
            <person name="Wang G."/>
        </authorList>
    </citation>
    <scope>NUCLEOTIDE SEQUENCE [LARGE SCALE GENOMIC DNA]</scope>
    <source>
        <strain evidence="1 2">DF2</strain>
    </source>
</reference>